<dbReference type="Proteomes" id="UP000051497">
    <property type="component" value="Unassembled WGS sequence"/>
</dbReference>
<feature type="compositionally biased region" description="Basic and acidic residues" evidence="1">
    <location>
        <begin position="725"/>
        <end position="743"/>
    </location>
</feature>
<keyword evidence="2" id="KW-0812">Transmembrane</keyword>
<name>A0A0Q9YK54_9GAMM</name>
<reference evidence="4" key="3">
    <citation type="submission" date="2021-06" db="EMBL/GenBank/DDBJ databases">
        <title>Genomic Description and Analysis of Intracellular Bacteria, Candidatus Berkiella cookevillensis and Candidatus Berkiella aquae.</title>
        <authorList>
            <person name="Kidane D.T."/>
            <person name="Mehari Y.T."/>
            <person name="Rice F.C."/>
            <person name="Arivett B.A."/>
            <person name="Farone A.L."/>
            <person name="Berk S.G."/>
            <person name="Farone M.B."/>
        </authorList>
    </citation>
    <scope>NUCLEOTIDE SEQUENCE</scope>
    <source>
        <strain evidence="4">HT99</strain>
    </source>
</reference>
<dbReference type="PATRIC" id="fig|1590043.3.peg.2013"/>
<dbReference type="OrthoDB" id="5636948at2"/>
<dbReference type="AlphaFoldDB" id="A0A0Q9YK54"/>
<dbReference type="EMBL" id="LKAJ01000007">
    <property type="protein sequence ID" value="KRG21055.1"/>
    <property type="molecule type" value="Genomic_DNA"/>
</dbReference>
<dbReference type="SUPFAM" id="SSF48403">
    <property type="entry name" value="Ankyrin repeat"/>
    <property type="match status" value="1"/>
</dbReference>
<evidence type="ECO:0000313" key="4">
    <source>
        <dbReference type="EMBL" id="MCS5709991.1"/>
    </source>
</evidence>
<keyword evidence="2" id="KW-0472">Membrane</keyword>
<gene>
    <name evidence="4" type="ORF">HT99x_000975</name>
    <name evidence="3" type="ORF">HT99x_01975</name>
</gene>
<dbReference type="Gene3D" id="1.25.40.20">
    <property type="entry name" value="Ankyrin repeat-containing domain"/>
    <property type="match status" value="1"/>
</dbReference>
<protein>
    <submittedName>
        <fullName evidence="4">Ankyrin repeat domain-containing protein</fullName>
    </submittedName>
    <submittedName>
        <fullName evidence="3">Ankyrin repeats (3 copies)</fullName>
    </submittedName>
</protein>
<sequence length="784" mass="87835">MNSGPQRDNRSRLGRLRDGVADFFIGTKNILVNWLYSMTRRKILFYLLVSLFTLGILAAYPLSTVALLSISAAMPIALEITWGITKFITNRIFSSVRGRVNRALGRRADGDDTIGETPDVTDRDNTSDLRTDPGVIINALTSGNNERALQLVANVNVRHTNSLMTLVAETIRRNAIEVFNRLIVLPEVEQRLSHTNNRLLLVAVRERRPEMVTALLRNERVRNNAEISNNEALREACSLGALDIVNALLDCPNVVNRITFNHNEAVRLAQENGHFDVVARLLEIEAVANYQVPENIPLHFTPRTTERLHVPADPLRFNPYAPQNLGVFDLFGVLNNLDRLNRHNVPNRNEDDNALRNFANNRENAMAGLDANQQRELGVLQQRYQAEFQSRGLDAIMAEIRGFLIEKYNANPIRHNGRAIPIDEYNASLPANVKAQYFTHKIHTAYRYLFKHPNPWISQNAIHVQHHMGGGRSASISNDHKIKIAYLWLAASNAQTAAVVAADANPSRRVPQAEAIDSLKTVFAELILAGAARGHNYDNHIANARAGQEVDDGEGDKPTCGMGVSQWVTQFLTLVSNDPASRPLNVDTLRAKFKSILVADENNRDALFTKLERMDKATLTKTKDAMEDYMIVNIGNLDGVEEENRPLIEALKPSADAIEAMVQECKTFFSEQRITAQERVRIGTDYHASYEACLRHWATNLVQDCYQEINHKIEQLQKAPAKKPAGKDSPTRKGKAVDKDNHGKTLTFIPRNQRGKKSSTDKENDSSSANDDSAKPKNKSTKKR</sequence>
<evidence type="ECO:0000256" key="2">
    <source>
        <dbReference type="SAM" id="Phobius"/>
    </source>
</evidence>
<feature type="region of interest" description="Disordered" evidence="1">
    <location>
        <begin position="716"/>
        <end position="784"/>
    </location>
</feature>
<keyword evidence="5" id="KW-1185">Reference proteome</keyword>
<reference evidence="4" key="2">
    <citation type="journal article" date="2016" name="Genome Announc.">
        <title>Draft Genome Sequences of Two Novel Amoeba-Resistant Intranuclear Bacteria, 'Candidatus Berkiella cookevillensis' and 'Candidatus Berkiella aquae'.</title>
        <authorList>
            <person name="Mehari Y.T."/>
            <person name="Arivett B.A."/>
            <person name="Farone A.L."/>
            <person name="Gunderson J.H."/>
            <person name="Farone M.B."/>
        </authorList>
    </citation>
    <scope>NUCLEOTIDE SEQUENCE</scope>
    <source>
        <strain evidence="4">HT99</strain>
    </source>
</reference>
<keyword evidence="2" id="KW-1133">Transmembrane helix</keyword>
<accession>A0A0Q9YK54</accession>
<comment type="caution">
    <text evidence="3">The sequence shown here is derived from an EMBL/GenBank/DDBJ whole genome shotgun (WGS) entry which is preliminary data.</text>
</comment>
<dbReference type="RefSeq" id="WP_075066595.1">
    <property type="nucleotide sequence ID" value="NZ_LKAJ02000001.1"/>
</dbReference>
<dbReference type="STRING" id="295108.HT99x_01975"/>
<evidence type="ECO:0000313" key="3">
    <source>
        <dbReference type="EMBL" id="KRG21055.1"/>
    </source>
</evidence>
<dbReference type="EMBL" id="LKAJ02000001">
    <property type="protein sequence ID" value="MCS5709991.1"/>
    <property type="molecule type" value="Genomic_DNA"/>
</dbReference>
<evidence type="ECO:0000256" key="1">
    <source>
        <dbReference type="SAM" id="MobiDB-lite"/>
    </source>
</evidence>
<feature type="transmembrane region" description="Helical" evidence="2">
    <location>
        <begin position="43"/>
        <end position="60"/>
    </location>
</feature>
<organism evidence="3">
    <name type="scientific">Candidatus Berkiella aquae</name>
    <dbReference type="NCBI Taxonomy" id="295108"/>
    <lineage>
        <taxon>Bacteria</taxon>
        <taxon>Pseudomonadati</taxon>
        <taxon>Pseudomonadota</taxon>
        <taxon>Gammaproteobacteria</taxon>
        <taxon>Candidatus Berkiellales</taxon>
        <taxon>Candidatus Berkiellaceae</taxon>
        <taxon>Candidatus Berkiella</taxon>
    </lineage>
</organism>
<evidence type="ECO:0000313" key="5">
    <source>
        <dbReference type="Proteomes" id="UP000051497"/>
    </source>
</evidence>
<reference evidence="3" key="1">
    <citation type="submission" date="2015-09" db="EMBL/GenBank/DDBJ databases">
        <title>Draft Genome Sequences of Two Novel Amoeba-resistant Intranuclear Bacteria, Candidatus Berkiella cookevillensis and Candidatus Berkiella aquae.</title>
        <authorList>
            <person name="Mehari Y.T."/>
            <person name="Arivett B.A."/>
            <person name="Farone A.L."/>
            <person name="Gunderson J.H."/>
            <person name="Farone M.B."/>
        </authorList>
    </citation>
    <scope>NUCLEOTIDE SEQUENCE [LARGE SCALE GENOMIC DNA]</scope>
    <source>
        <strain evidence="3">HT99</strain>
    </source>
</reference>
<dbReference type="InterPro" id="IPR036770">
    <property type="entry name" value="Ankyrin_rpt-contain_sf"/>
</dbReference>
<proteinExistence type="predicted"/>